<name>D7GY12_TRICA</name>
<dbReference type="Proteomes" id="UP000007266">
    <property type="component" value="Unassembled WGS sequence"/>
</dbReference>
<evidence type="ECO:0000313" key="2">
    <source>
        <dbReference type="Proteomes" id="UP000007266"/>
    </source>
</evidence>
<reference evidence="1 2" key="2">
    <citation type="journal article" date="2010" name="Nucleic Acids Res.">
        <title>BeetleBase in 2010: revisions to provide comprehensive genomic information for Tribolium castaneum.</title>
        <authorList>
            <person name="Kim H.S."/>
            <person name="Murphy T."/>
            <person name="Xia J."/>
            <person name="Caragea D."/>
            <person name="Park Y."/>
            <person name="Beeman R.W."/>
            <person name="Lorenzen M.D."/>
            <person name="Butcher S."/>
            <person name="Manak J.R."/>
            <person name="Brown S.J."/>
        </authorList>
    </citation>
    <scope>NUCLEOTIDE SEQUENCE [LARGE SCALE GENOMIC DNA]</scope>
    <source>
        <strain evidence="1 2">Georgia GA2</strain>
    </source>
</reference>
<dbReference type="AlphaFoldDB" id="D7GY12"/>
<dbReference type="OMA" id="ANKSIMQ"/>
<dbReference type="PANTHER" id="PTHR33939">
    <property type="entry name" value="PROTEIN CBG22215"/>
    <property type="match status" value="1"/>
</dbReference>
<reference evidence="1 2" key="1">
    <citation type="journal article" date="2008" name="Nature">
        <title>The genome of the model beetle and pest Tribolium castaneum.</title>
        <authorList>
            <consortium name="Tribolium Genome Sequencing Consortium"/>
            <person name="Richards S."/>
            <person name="Gibbs R.A."/>
            <person name="Weinstock G.M."/>
            <person name="Brown S.J."/>
            <person name="Denell R."/>
            <person name="Beeman R.W."/>
            <person name="Gibbs R."/>
            <person name="Beeman R.W."/>
            <person name="Brown S.J."/>
            <person name="Bucher G."/>
            <person name="Friedrich M."/>
            <person name="Grimmelikhuijzen C.J."/>
            <person name="Klingler M."/>
            <person name="Lorenzen M."/>
            <person name="Richards S."/>
            <person name="Roth S."/>
            <person name="Schroder R."/>
            <person name="Tautz D."/>
            <person name="Zdobnov E.M."/>
            <person name="Muzny D."/>
            <person name="Gibbs R.A."/>
            <person name="Weinstock G.M."/>
            <person name="Attaway T."/>
            <person name="Bell S."/>
            <person name="Buhay C.J."/>
            <person name="Chandrabose M.N."/>
            <person name="Chavez D."/>
            <person name="Clerk-Blankenburg K.P."/>
            <person name="Cree A."/>
            <person name="Dao M."/>
            <person name="Davis C."/>
            <person name="Chacko J."/>
            <person name="Dinh H."/>
            <person name="Dugan-Rocha S."/>
            <person name="Fowler G."/>
            <person name="Garner T.T."/>
            <person name="Garnes J."/>
            <person name="Gnirke A."/>
            <person name="Hawes A."/>
            <person name="Hernandez J."/>
            <person name="Hines S."/>
            <person name="Holder M."/>
            <person name="Hume J."/>
            <person name="Jhangiani S.N."/>
            <person name="Joshi V."/>
            <person name="Khan Z.M."/>
            <person name="Jackson L."/>
            <person name="Kovar C."/>
            <person name="Kowis A."/>
            <person name="Lee S."/>
            <person name="Lewis L.R."/>
            <person name="Margolis J."/>
            <person name="Morgan M."/>
            <person name="Nazareth L.V."/>
            <person name="Nguyen N."/>
            <person name="Okwuonu G."/>
            <person name="Parker D."/>
            <person name="Richards S."/>
            <person name="Ruiz S.J."/>
            <person name="Santibanez J."/>
            <person name="Savard J."/>
            <person name="Scherer S.E."/>
            <person name="Schneider B."/>
            <person name="Sodergren E."/>
            <person name="Tautz D."/>
            <person name="Vattahil S."/>
            <person name="Villasana D."/>
            <person name="White C.S."/>
            <person name="Wright R."/>
            <person name="Park Y."/>
            <person name="Beeman R.W."/>
            <person name="Lord J."/>
            <person name="Oppert B."/>
            <person name="Lorenzen M."/>
            <person name="Brown S."/>
            <person name="Wang L."/>
            <person name="Savard J."/>
            <person name="Tautz D."/>
            <person name="Richards S."/>
            <person name="Weinstock G."/>
            <person name="Gibbs R.A."/>
            <person name="Liu Y."/>
            <person name="Worley K."/>
            <person name="Weinstock G."/>
            <person name="Elsik C.G."/>
            <person name="Reese J.T."/>
            <person name="Elhaik E."/>
            <person name="Landan G."/>
            <person name="Graur D."/>
            <person name="Arensburger P."/>
            <person name="Atkinson P."/>
            <person name="Beeman R.W."/>
            <person name="Beidler J."/>
            <person name="Brown S.J."/>
            <person name="Demuth J.P."/>
            <person name="Drury D.W."/>
            <person name="Du Y.Z."/>
            <person name="Fujiwara H."/>
            <person name="Lorenzen M."/>
            <person name="Maselli V."/>
            <person name="Osanai M."/>
            <person name="Park Y."/>
            <person name="Robertson H.M."/>
            <person name="Tu Z."/>
            <person name="Wang J.J."/>
            <person name="Wang S."/>
            <person name="Richards S."/>
            <person name="Song H."/>
            <person name="Zhang L."/>
            <person name="Sodergren E."/>
            <person name="Werner D."/>
            <person name="Stanke M."/>
            <person name="Morgenstern B."/>
            <person name="Solovyev V."/>
            <person name="Kosarev P."/>
            <person name="Brown G."/>
            <person name="Chen H.C."/>
            <person name="Ermolaeva O."/>
            <person name="Hlavina W."/>
            <person name="Kapustin Y."/>
            <person name="Kiryutin B."/>
            <person name="Kitts P."/>
            <person name="Maglott D."/>
            <person name="Pruitt K."/>
            <person name="Sapojnikov V."/>
            <person name="Souvorov A."/>
            <person name="Mackey A.J."/>
            <person name="Waterhouse R.M."/>
            <person name="Wyder S."/>
            <person name="Zdobnov E.M."/>
            <person name="Zdobnov E.M."/>
            <person name="Wyder S."/>
            <person name="Kriventseva E.V."/>
            <person name="Kadowaki T."/>
            <person name="Bork P."/>
            <person name="Aranda M."/>
            <person name="Bao R."/>
            <person name="Beermann A."/>
            <person name="Berns N."/>
            <person name="Bolognesi R."/>
            <person name="Bonneton F."/>
            <person name="Bopp D."/>
            <person name="Brown S.J."/>
            <person name="Bucher G."/>
            <person name="Butts T."/>
            <person name="Chaumot A."/>
            <person name="Denell R.E."/>
            <person name="Ferrier D.E."/>
            <person name="Friedrich M."/>
            <person name="Gordon C.M."/>
            <person name="Jindra M."/>
            <person name="Klingler M."/>
            <person name="Lan Q."/>
            <person name="Lattorff H.M."/>
            <person name="Laudet V."/>
            <person name="von Levetsow C."/>
            <person name="Liu Z."/>
            <person name="Lutz R."/>
            <person name="Lynch J.A."/>
            <person name="da Fonseca R.N."/>
            <person name="Posnien N."/>
            <person name="Reuter R."/>
            <person name="Roth S."/>
            <person name="Savard J."/>
            <person name="Schinko J.B."/>
            <person name="Schmitt C."/>
            <person name="Schoppmeier M."/>
            <person name="Schroder R."/>
            <person name="Shippy T.D."/>
            <person name="Simonnet F."/>
            <person name="Marques-Souza H."/>
            <person name="Tautz D."/>
            <person name="Tomoyasu Y."/>
            <person name="Trauner J."/>
            <person name="Van der Zee M."/>
            <person name="Vervoort M."/>
            <person name="Wittkopp N."/>
            <person name="Wimmer E.A."/>
            <person name="Yang X."/>
            <person name="Jones A.K."/>
            <person name="Sattelle D.B."/>
            <person name="Ebert P.R."/>
            <person name="Nelson D."/>
            <person name="Scott J.G."/>
            <person name="Beeman R.W."/>
            <person name="Muthukrishnan S."/>
            <person name="Kramer K.J."/>
            <person name="Arakane Y."/>
            <person name="Beeman R.W."/>
            <person name="Zhu Q."/>
            <person name="Hogenkamp D."/>
            <person name="Dixit R."/>
            <person name="Oppert B."/>
            <person name="Jiang H."/>
            <person name="Zou Z."/>
            <person name="Marshall J."/>
            <person name="Elpidina E."/>
            <person name="Vinokurov K."/>
            <person name="Oppert C."/>
            <person name="Zou Z."/>
            <person name="Evans J."/>
            <person name="Lu Z."/>
            <person name="Zhao P."/>
            <person name="Sumathipala N."/>
            <person name="Altincicek B."/>
            <person name="Vilcinskas A."/>
            <person name="Williams M."/>
            <person name="Hultmark D."/>
            <person name="Hetru C."/>
            <person name="Jiang H."/>
            <person name="Grimmelikhuijzen C.J."/>
            <person name="Hauser F."/>
            <person name="Cazzamali G."/>
            <person name="Williamson M."/>
            <person name="Park Y."/>
            <person name="Li B."/>
            <person name="Tanaka Y."/>
            <person name="Predel R."/>
            <person name="Neupert S."/>
            <person name="Schachtner J."/>
            <person name="Verleyen P."/>
            <person name="Raible F."/>
            <person name="Bork P."/>
            <person name="Friedrich M."/>
            <person name="Walden K.K."/>
            <person name="Robertson H.M."/>
            <person name="Angeli S."/>
            <person name="Foret S."/>
            <person name="Bucher G."/>
            <person name="Schuetz S."/>
            <person name="Maleszka R."/>
            <person name="Wimmer E.A."/>
            <person name="Beeman R.W."/>
            <person name="Lorenzen M."/>
            <person name="Tomoyasu Y."/>
            <person name="Miller S.C."/>
            <person name="Grossmann D."/>
            <person name="Bucher G."/>
        </authorList>
    </citation>
    <scope>NUCLEOTIDE SEQUENCE [LARGE SCALE GENOMIC DNA]</scope>
    <source>
        <strain evidence="1 2">Georgia GA2</strain>
    </source>
</reference>
<organism evidence="1 2">
    <name type="scientific">Tribolium castaneum</name>
    <name type="common">Red flour beetle</name>
    <dbReference type="NCBI Taxonomy" id="7070"/>
    <lineage>
        <taxon>Eukaryota</taxon>
        <taxon>Metazoa</taxon>
        <taxon>Ecdysozoa</taxon>
        <taxon>Arthropoda</taxon>
        <taxon>Hexapoda</taxon>
        <taxon>Insecta</taxon>
        <taxon>Pterygota</taxon>
        <taxon>Neoptera</taxon>
        <taxon>Endopterygota</taxon>
        <taxon>Coleoptera</taxon>
        <taxon>Polyphaga</taxon>
        <taxon>Cucujiformia</taxon>
        <taxon>Tenebrionidae</taxon>
        <taxon>Tenebrionidae incertae sedis</taxon>
        <taxon>Tribolium</taxon>
    </lineage>
</organism>
<accession>D7GY12</accession>
<dbReference type="InterPro" id="IPR036397">
    <property type="entry name" value="RNaseH_sf"/>
</dbReference>
<keyword evidence="2" id="KW-1185">Reference proteome</keyword>
<dbReference type="PhylomeDB" id="D7GY12"/>
<dbReference type="PANTHER" id="PTHR33939:SF1">
    <property type="entry name" value="DUF4371 DOMAIN-CONTAINING PROTEIN"/>
    <property type="match status" value="1"/>
</dbReference>
<evidence type="ECO:0008006" key="3">
    <source>
        <dbReference type="Google" id="ProtNLM"/>
    </source>
</evidence>
<sequence length="254" mass="28997">MQGKHVVVMDNAPYHSVVVDKPPTFNANKSIMQEWLVSHNIEFGEGLTKKQLWDLIKPFSADKINRKFVIDELLKQNGCEVLRIPPYHCQYNPIELAWGYCKTYYNKHIRSRPSSKDTVRALWQEALSSFTVDMWRNSVKHCEKLIKDDWARYMGAFTSVDDIPPVIISLAESESDTDFSLLSLSDNEDSGNEVSVNESVEREDTLMVNEEQGTSSGVCNMVYPSTIVVAMNEESRMSDVESEEEIVLMIVESE</sequence>
<protein>
    <recommendedName>
        <fullName evidence="3">Tc1-like transposase DDE domain-containing protein</fullName>
    </recommendedName>
</protein>
<dbReference type="HOGENOM" id="CLU_1095522_0_0_1"/>
<dbReference type="InParanoid" id="D7GY12"/>
<dbReference type="GO" id="GO:0003676">
    <property type="term" value="F:nucleic acid binding"/>
    <property type="evidence" value="ECO:0007669"/>
    <property type="project" value="InterPro"/>
</dbReference>
<gene>
    <name evidence="1" type="primary">GLEAN_16143</name>
    <name evidence="1" type="ORF">TcasGA2_TC016143</name>
</gene>
<dbReference type="Gene3D" id="3.30.420.10">
    <property type="entry name" value="Ribonuclease H-like superfamily/Ribonuclease H"/>
    <property type="match status" value="1"/>
</dbReference>
<proteinExistence type="predicted"/>
<evidence type="ECO:0000313" key="1">
    <source>
        <dbReference type="EMBL" id="EFA13655.1"/>
    </source>
</evidence>
<dbReference type="EMBL" id="KQ971720">
    <property type="protein sequence ID" value="EFA13655.1"/>
    <property type="molecule type" value="Genomic_DNA"/>
</dbReference>